<dbReference type="AlphaFoldDB" id="A0A814WFT2"/>
<reference evidence="3" key="1">
    <citation type="submission" date="2021-02" db="EMBL/GenBank/DDBJ databases">
        <authorList>
            <person name="Nowell W R."/>
        </authorList>
    </citation>
    <scope>NUCLEOTIDE SEQUENCE</scope>
</reference>
<feature type="transmembrane region" description="Helical" evidence="1">
    <location>
        <begin position="53"/>
        <end position="73"/>
    </location>
</feature>
<evidence type="ECO:0000313" key="5">
    <source>
        <dbReference type="Proteomes" id="UP000663852"/>
    </source>
</evidence>
<name>A0A814WFT2_ADIRI</name>
<keyword evidence="1" id="KW-0812">Transmembrane</keyword>
<keyword evidence="1" id="KW-1133">Transmembrane helix</keyword>
<comment type="caution">
    <text evidence="3">The sequence shown here is derived from an EMBL/GenBank/DDBJ whole genome shotgun (WGS) entry which is preliminary data.</text>
</comment>
<accession>A0A814WFT2</accession>
<dbReference type="Proteomes" id="UP000663852">
    <property type="component" value="Unassembled WGS sequence"/>
</dbReference>
<evidence type="ECO:0000313" key="3">
    <source>
        <dbReference type="EMBL" id="CAF1204739.1"/>
    </source>
</evidence>
<dbReference type="EMBL" id="CAJNOJ010000151">
    <property type="protein sequence ID" value="CAF1204739.1"/>
    <property type="molecule type" value="Genomic_DNA"/>
</dbReference>
<keyword evidence="4" id="KW-1185">Reference proteome</keyword>
<dbReference type="OrthoDB" id="9974226at2759"/>
<evidence type="ECO:0000313" key="2">
    <source>
        <dbReference type="EMBL" id="CAF0766861.1"/>
    </source>
</evidence>
<keyword evidence="1" id="KW-0472">Membrane</keyword>
<evidence type="ECO:0000256" key="1">
    <source>
        <dbReference type="SAM" id="Phobius"/>
    </source>
</evidence>
<organism evidence="3 5">
    <name type="scientific">Adineta ricciae</name>
    <name type="common">Rotifer</name>
    <dbReference type="NCBI Taxonomy" id="249248"/>
    <lineage>
        <taxon>Eukaryota</taxon>
        <taxon>Metazoa</taxon>
        <taxon>Spiralia</taxon>
        <taxon>Gnathifera</taxon>
        <taxon>Rotifera</taxon>
        <taxon>Eurotatoria</taxon>
        <taxon>Bdelloidea</taxon>
        <taxon>Adinetida</taxon>
        <taxon>Adinetidae</taxon>
        <taxon>Adineta</taxon>
    </lineage>
</organism>
<gene>
    <name evidence="3" type="ORF">EDS130_LOCUS25565</name>
    <name evidence="2" type="ORF">XAT740_LOCUS1236</name>
</gene>
<dbReference type="EMBL" id="CAJNOR010000037">
    <property type="protein sequence ID" value="CAF0766861.1"/>
    <property type="molecule type" value="Genomic_DNA"/>
</dbReference>
<dbReference type="Proteomes" id="UP000663828">
    <property type="component" value="Unassembled WGS sequence"/>
</dbReference>
<proteinExistence type="predicted"/>
<feature type="transmembrane region" description="Helical" evidence="1">
    <location>
        <begin position="85"/>
        <end position="106"/>
    </location>
</feature>
<sequence length="144" mass="16710">MSICLDIFRYLFYFNLDIEDEIGSMKSYAVSDGGDFVTYNLFLLWIFPRASSMIMKLCVFFGLVVTIQLDLWLTYWFRKRWDESIVPGLPCPVVFLSTYALVLDFIQQNVDVDCVEMSHTGKTCKKQTSKKELISAIKSSSLYF</sequence>
<evidence type="ECO:0000313" key="4">
    <source>
        <dbReference type="Proteomes" id="UP000663828"/>
    </source>
</evidence>
<protein>
    <submittedName>
        <fullName evidence="3">Uncharacterized protein</fullName>
    </submittedName>
</protein>